<evidence type="ECO:0000313" key="3">
    <source>
        <dbReference type="Proteomes" id="UP000679725"/>
    </source>
</evidence>
<evidence type="ECO:0000259" key="1">
    <source>
        <dbReference type="SMART" id="SM00901"/>
    </source>
</evidence>
<proteinExistence type="predicted"/>
<dbReference type="RefSeq" id="WP_215231614.1">
    <property type="nucleotide sequence ID" value="NZ_CAJRAU010000001.1"/>
</dbReference>
<reference evidence="2 3" key="1">
    <citation type="submission" date="2021-04" db="EMBL/GenBank/DDBJ databases">
        <authorList>
            <person name="Rodrigo-Torres L."/>
            <person name="Arahal R. D."/>
            <person name="Lucena T."/>
        </authorList>
    </citation>
    <scope>NUCLEOTIDE SEQUENCE [LARGE SCALE GENOMIC DNA]</scope>
    <source>
        <strain evidence="2 3">CECT 9623</strain>
    </source>
</reference>
<dbReference type="SMART" id="SM00901">
    <property type="entry name" value="FRG"/>
    <property type="match status" value="1"/>
</dbReference>
<name>A0ABM8UJ50_9BACT</name>
<comment type="caution">
    <text evidence="2">The sequence shown here is derived from an EMBL/GenBank/DDBJ whole genome shotgun (WGS) entry which is preliminary data.</text>
</comment>
<dbReference type="Pfam" id="PF08867">
    <property type="entry name" value="FRG"/>
    <property type="match status" value="1"/>
</dbReference>
<dbReference type="Proteomes" id="UP000679725">
    <property type="component" value="Unassembled WGS sequence"/>
</dbReference>
<feature type="domain" description="FRG" evidence="1">
    <location>
        <begin position="23"/>
        <end position="120"/>
    </location>
</feature>
<dbReference type="InterPro" id="IPR014966">
    <property type="entry name" value="FRG-dom"/>
</dbReference>
<protein>
    <recommendedName>
        <fullName evidence="1">FRG domain-containing protein</fullName>
    </recommendedName>
</protein>
<gene>
    <name evidence="2" type="ORF">DYBT9623_00159</name>
</gene>
<organism evidence="2 3">
    <name type="scientific">Dyadobacter linearis</name>
    <dbReference type="NCBI Taxonomy" id="2823330"/>
    <lineage>
        <taxon>Bacteria</taxon>
        <taxon>Pseudomonadati</taxon>
        <taxon>Bacteroidota</taxon>
        <taxon>Cytophagia</taxon>
        <taxon>Cytophagales</taxon>
        <taxon>Spirosomataceae</taxon>
        <taxon>Dyadobacter</taxon>
    </lineage>
</organism>
<sequence>MKSVEIKSIDQFIRDIVDLKKEHFDFFIFRGQRIKAPLVPSIARYHQQNIISIEKQMLLDLKRRGKLLLPNTVSEEWELLIMAQHYGLKTRLLDWSSNPLVALYFAIRDIDDWETPSFVYLFRGYNEQVIDKDDVSANNPLGSPFDIRELKVLRPSLNNERIIAQSGWFTVHPYSEEKCGFVPMQLDEDVKMNVTEFTIVPGLKRELMDHLNMLGFNAQTLFPELAGLCHYLNWEHLYQKKELVENC</sequence>
<accession>A0ABM8UJ50</accession>
<dbReference type="EMBL" id="CAJRAU010000001">
    <property type="protein sequence ID" value="CAG5067438.1"/>
    <property type="molecule type" value="Genomic_DNA"/>
</dbReference>
<keyword evidence="3" id="KW-1185">Reference proteome</keyword>
<evidence type="ECO:0000313" key="2">
    <source>
        <dbReference type="EMBL" id="CAG5067438.1"/>
    </source>
</evidence>